<reference evidence="12 13" key="1">
    <citation type="submission" date="2020-08" db="EMBL/GenBank/DDBJ databases">
        <title>Genomic Encyclopedia of Type Strains, Phase IV (KMG-IV): sequencing the most valuable type-strain genomes for metagenomic binning, comparative biology and taxonomic classification.</title>
        <authorList>
            <person name="Goeker M."/>
        </authorList>
    </citation>
    <scope>NUCLEOTIDE SEQUENCE [LARGE SCALE GENOMIC DNA]</scope>
    <source>
        <strain evidence="12 13">DSM 27244</strain>
    </source>
</reference>
<feature type="binding site" evidence="11">
    <location>
        <position position="130"/>
    </location>
    <ligand>
        <name>ATP</name>
        <dbReference type="ChEBI" id="CHEBI:30616"/>
    </ligand>
</feature>
<dbReference type="GO" id="GO:0005524">
    <property type="term" value="F:ATP binding"/>
    <property type="evidence" value="ECO:0007669"/>
    <property type="project" value="UniProtKB-UniRule"/>
</dbReference>
<feature type="binding site" evidence="11">
    <location>
        <position position="46"/>
    </location>
    <ligand>
        <name>substrate</name>
    </ligand>
</feature>
<keyword evidence="11" id="KW-0479">Metal-binding</keyword>
<evidence type="ECO:0000256" key="6">
    <source>
        <dbReference type="ARBA" id="ARBA00022741"/>
    </source>
</evidence>
<dbReference type="PROSITE" id="PS01128">
    <property type="entry name" value="SHIKIMATE_KINASE"/>
    <property type="match status" value="1"/>
</dbReference>
<comment type="caution">
    <text evidence="12">The sequence shown here is derived from an EMBL/GenBank/DDBJ whole genome shotgun (WGS) entry which is preliminary data.</text>
</comment>
<keyword evidence="11" id="KW-0963">Cytoplasm</keyword>
<dbReference type="PANTHER" id="PTHR21087:SF16">
    <property type="entry name" value="SHIKIMATE KINASE 1, CHLOROPLASTIC"/>
    <property type="match status" value="1"/>
</dbReference>
<evidence type="ECO:0000313" key="13">
    <source>
        <dbReference type="Proteomes" id="UP000557739"/>
    </source>
</evidence>
<dbReference type="Gene3D" id="3.40.50.300">
    <property type="entry name" value="P-loop containing nucleotide triphosphate hydrolases"/>
    <property type="match status" value="1"/>
</dbReference>
<keyword evidence="7 11" id="KW-0418">Kinase</keyword>
<dbReference type="GO" id="GO:0000287">
    <property type="term" value="F:magnesium ion binding"/>
    <property type="evidence" value="ECO:0007669"/>
    <property type="project" value="UniProtKB-UniRule"/>
</dbReference>
<dbReference type="GO" id="GO:0004765">
    <property type="term" value="F:shikimate kinase activity"/>
    <property type="evidence" value="ECO:0007669"/>
    <property type="project" value="UniProtKB-UniRule"/>
</dbReference>
<dbReference type="HAMAP" id="MF_00109">
    <property type="entry name" value="Shikimate_kinase"/>
    <property type="match status" value="1"/>
</dbReference>
<comment type="function">
    <text evidence="11">Catalyzes the specific phosphorylation of the 3-hydroxyl group of shikimic acid using ATP as a cosubstrate.</text>
</comment>
<comment type="catalytic activity">
    <reaction evidence="10 11">
        <text>shikimate + ATP = 3-phosphoshikimate + ADP + H(+)</text>
        <dbReference type="Rhea" id="RHEA:13121"/>
        <dbReference type="ChEBI" id="CHEBI:15378"/>
        <dbReference type="ChEBI" id="CHEBI:30616"/>
        <dbReference type="ChEBI" id="CHEBI:36208"/>
        <dbReference type="ChEBI" id="CHEBI:145989"/>
        <dbReference type="ChEBI" id="CHEBI:456216"/>
        <dbReference type="EC" id="2.7.1.71"/>
    </reaction>
</comment>
<name>A0A7W9EJ83_9SPHN</name>
<feature type="binding site" evidence="11">
    <location>
        <begin position="24"/>
        <end position="29"/>
    </location>
    <ligand>
        <name>ATP</name>
        <dbReference type="ChEBI" id="CHEBI:30616"/>
    </ligand>
</feature>
<proteinExistence type="inferred from homology"/>
<dbReference type="AlphaFoldDB" id="A0A7W9EJ83"/>
<dbReference type="PANTHER" id="PTHR21087">
    <property type="entry name" value="SHIKIMATE KINASE"/>
    <property type="match status" value="1"/>
</dbReference>
<dbReference type="PRINTS" id="PR01100">
    <property type="entry name" value="SHIKIMTKNASE"/>
</dbReference>
<evidence type="ECO:0000256" key="4">
    <source>
        <dbReference type="ARBA" id="ARBA00022605"/>
    </source>
</evidence>
<comment type="caution">
    <text evidence="11">Lacks conserved residue(s) required for the propagation of feature annotation.</text>
</comment>
<feature type="binding site" evidence="11">
    <location>
        <position position="28"/>
    </location>
    <ligand>
        <name>Mg(2+)</name>
        <dbReference type="ChEBI" id="CHEBI:18420"/>
    </ligand>
</feature>
<evidence type="ECO:0000256" key="10">
    <source>
        <dbReference type="ARBA" id="ARBA00048567"/>
    </source>
</evidence>
<dbReference type="InterPro" id="IPR000623">
    <property type="entry name" value="Shikimate_kinase/TSH1"/>
</dbReference>
<evidence type="ECO:0000313" key="12">
    <source>
        <dbReference type="EMBL" id="MBB5699973.1"/>
    </source>
</evidence>
<dbReference type="EMBL" id="JACIJJ010000006">
    <property type="protein sequence ID" value="MBB5699973.1"/>
    <property type="molecule type" value="Genomic_DNA"/>
</dbReference>
<dbReference type="Proteomes" id="UP000557739">
    <property type="component" value="Unassembled WGS sequence"/>
</dbReference>
<evidence type="ECO:0000256" key="9">
    <source>
        <dbReference type="ARBA" id="ARBA00023141"/>
    </source>
</evidence>
<dbReference type="InterPro" id="IPR031322">
    <property type="entry name" value="Shikimate/glucono_kinase"/>
</dbReference>
<comment type="similarity">
    <text evidence="2 11">Belongs to the shikimate kinase family.</text>
</comment>
<keyword evidence="11" id="KW-0460">Magnesium</keyword>
<dbReference type="GO" id="GO:0005829">
    <property type="term" value="C:cytosol"/>
    <property type="evidence" value="ECO:0007669"/>
    <property type="project" value="TreeGrafter"/>
</dbReference>
<keyword evidence="4 11" id="KW-0028">Amino-acid biosynthesis</keyword>
<accession>A0A7W9EJ83</accession>
<feature type="binding site" evidence="11">
    <location>
        <position position="92"/>
    </location>
    <ligand>
        <name>substrate</name>
    </ligand>
</feature>
<feature type="binding site" evidence="11">
    <location>
        <position position="70"/>
    </location>
    <ligand>
        <name>substrate</name>
    </ligand>
</feature>
<keyword evidence="13" id="KW-1185">Reference proteome</keyword>
<gene>
    <name evidence="11" type="primary">aroK</name>
    <name evidence="12" type="ORF">FHR19_003350</name>
</gene>
<comment type="pathway">
    <text evidence="1 11">Metabolic intermediate biosynthesis; chorismate biosynthesis; chorismate from D-erythrose 4-phosphate and phosphoenolpyruvate: step 5/7.</text>
</comment>
<comment type="subunit">
    <text evidence="11">Monomer.</text>
</comment>
<dbReference type="RefSeq" id="WP_184030773.1">
    <property type="nucleotide sequence ID" value="NZ_JACIJJ010000006.1"/>
</dbReference>
<evidence type="ECO:0000256" key="8">
    <source>
        <dbReference type="ARBA" id="ARBA00022840"/>
    </source>
</evidence>
<dbReference type="CDD" id="cd00464">
    <property type="entry name" value="SK"/>
    <property type="match status" value="1"/>
</dbReference>
<evidence type="ECO:0000256" key="2">
    <source>
        <dbReference type="ARBA" id="ARBA00006997"/>
    </source>
</evidence>
<dbReference type="Pfam" id="PF01202">
    <property type="entry name" value="SKI"/>
    <property type="match status" value="1"/>
</dbReference>
<evidence type="ECO:0000256" key="11">
    <source>
        <dbReference type="HAMAP-Rule" id="MF_00109"/>
    </source>
</evidence>
<comment type="cofactor">
    <cofactor evidence="11">
        <name>Mg(2+)</name>
        <dbReference type="ChEBI" id="CHEBI:18420"/>
    </cofactor>
    <text evidence="11">Binds 1 Mg(2+) ion per subunit.</text>
</comment>
<keyword evidence="5 11" id="KW-0808">Transferase</keyword>
<dbReference type="UniPathway" id="UPA00053">
    <property type="reaction ID" value="UER00088"/>
</dbReference>
<dbReference type="GO" id="GO:0009073">
    <property type="term" value="P:aromatic amino acid family biosynthetic process"/>
    <property type="evidence" value="ECO:0007669"/>
    <property type="project" value="UniProtKB-KW"/>
</dbReference>
<evidence type="ECO:0000256" key="5">
    <source>
        <dbReference type="ARBA" id="ARBA00022679"/>
    </source>
</evidence>
<sequence>MLQTHERPRRTAFDRPIVLVGLMGVGKSTVGRRLAVRLGLPFVDADHEIEEAAGMTIADIFERFGEPYFRDGERRVIARLIDGRPKVIATGGGAFINDETRALILNSAVAIWLDAEPRVLASRVSRRDTRPLLRGRDPLQVLTDLAEKRNPFYALAPIHVTSYDAPHEATVNAILEKIEK</sequence>
<evidence type="ECO:0000256" key="7">
    <source>
        <dbReference type="ARBA" id="ARBA00022777"/>
    </source>
</evidence>
<feature type="binding site" evidence="11">
    <location>
        <position position="149"/>
    </location>
    <ligand>
        <name>substrate</name>
    </ligand>
</feature>
<dbReference type="NCBIfam" id="NF010552">
    <property type="entry name" value="PRK13946.1"/>
    <property type="match status" value="1"/>
</dbReference>
<organism evidence="12 13">
    <name type="scientific">Sphingomonas yantingensis</name>
    <dbReference type="NCBI Taxonomy" id="1241761"/>
    <lineage>
        <taxon>Bacteria</taxon>
        <taxon>Pseudomonadati</taxon>
        <taxon>Pseudomonadota</taxon>
        <taxon>Alphaproteobacteria</taxon>
        <taxon>Sphingomonadales</taxon>
        <taxon>Sphingomonadaceae</taxon>
        <taxon>Sphingomonas</taxon>
    </lineage>
</organism>
<keyword evidence="6 11" id="KW-0547">Nucleotide-binding</keyword>
<protein>
    <recommendedName>
        <fullName evidence="3 11">Shikimate kinase</fullName>
        <shortName evidence="11">SK</shortName>
        <ecNumber evidence="3 11">2.7.1.71</ecNumber>
    </recommendedName>
</protein>
<keyword evidence="8 11" id="KW-0067">ATP-binding</keyword>
<dbReference type="InterPro" id="IPR027417">
    <property type="entry name" value="P-loop_NTPase"/>
</dbReference>
<dbReference type="InterPro" id="IPR023000">
    <property type="entry name" value="Shikimate_kinase_CS"/>
</dbReference>
<evidence type="ECO:0000256" key="3">
    <source>
        <dbReference type="ARBA" id="ARBA00012154"/>
    </source>
</evidence>
<evidence type="ECO:0000256" key="1">
    <source>
        <dbReference type="ARBA" id="ARBA00004842"/>
    </source>
</evidence>
<dbReference type="SUPFAM" id="SSF52540">
    <property type="entry name" value="P-loop containing nucleoside triphosphate hydrolases"/>
    <property type="match status" value="1"/>
</dbReference>
<dbReference type="GO" id="GO:0009423">
    <property type="term" value="P:chorismate biosynthetic process"/>
    <property type="evidence" value="ECO:0007669"/>
    <property type="project" value="UniProtKB-UniRule"/>
</dbReference>
<keyword evidence="9 11" id="KW-0057">Aromatic amino acid biosynthesis</keyword>
<dbReference type="GO" id="GO:0008652">
    <property type="term" value="P:amino acid biosynthetic process"/>
    <property type="evidence" value="ECO:0007669"/>
    <property type="project" value="UniProtKB-KW"/>
</dbReference>
<dbReference type="EC" id="2.7.1.71" evidence="3 11"/>
<comment type="subcellular location">
    <subcellularLocation>
        <location evidence="11">Cytoplasm</location>
    </subcellularLocation>
</comment>